<gene>
    <name evidence="3" type="ORF">P4G45_04120</name>
    <name evidence="4" type="ORF">P8936_04085</name>
</gene>
<accession>A0AAU7D914</accession>
<protein>
    <submittedName>
        <fullName evidence="3">VTT domain-containing protein</fullName>
    </submittedName>
</protein>
<feature type="transmembrane region" description="Helical" evidence="1">
    <location>
        <begin position="132"/>
        <end position="153"/>
    </location>
</feature>
<keyword evidence="1" id="KW-0812">Transmembrane</keyword>
<proteinExistence type="predicted"/>
<feature type="transmembrane region" description="Helical" evidence="1">
    <location>
        <begin position="165"/>
        <end position="185"/>
    </location>
</feature>
<feature type="transmembrane region" description="Helical" evidence="1">
    <location>
        <begin position="205"/>
        <end position="226"/>
    </location>
</feature>
<dbReference type="InterPro" id="IPR032816">
    <property type="entry name" value="VTT_dom"/>
</dbReference>
<dbReference type="InterPro" id="IPR051311">
    <property type="entry name" value="DedA_domain"/>
</dbReference>
<dbReference type="PANTHER" id="PTHR42709:SF11">
    <property type="entry name" value="DEDA FAMILY PROTEIN"/>
    <property type="match status" value="1"/>
</dbReference>
<dbReference type="PANTHER" id="PTHR42709">
    <property type="entry name" value="ALKALINE PHOSPHATASE LIKE PROTEIN"/>
    <property type="match status" value="1"/>
</dbReference>
<evidence type="ECO:0000256" key="1">
    <source>
        <dbReference type="SAM" id="Phobius"/>
    </source>
</evidence>
<dbReference type="RefSeq" id="WP_348268407.1">
    <property type="nucleotide sequence ID" value="NZ_CP121194.1"/>
</dbReference>
<dbReference type="EMBL" id="CP121195">
    <property type="protein sequence ID" value="XBH14344.1"/>
    <property type="molecule type" value="Genomic_DNA"/>
</dbReference>
<dbReference type="EMBL" id="CP121194">
    <property type="protein sequence ID" value="XBH10917.1"/>
    <property type="molecule type" value="Genomic_DNA"/>
</dbReference>
<feature type="transmembrane region" description="Helical" evidence="1">
    <location>
        <begin position="37"/>
        <end position="62"/>
    </location>
</feature>
<feature type="transmembrane region" description="Helical" evidence="1">
    <location>
        <begin position="82"/>
        <end position="101"/>
    </location>
</feature>
<keyword evidence="1" id="KW-0472">Membrane</keyword>
<feature type="domain" description="VTT" evidence="2">
    <location>
        <begin position="69"/>
        <end position="184"/>
    </location>
</feature>
<keyword evidence="1" id="KW-1133">Transmembrane helix</keyword>
<dbReference type="Pfam" id="PF09335">
    <property type="entry name" value="VTT_dom"/>
    <property type="match status" value="1"/>
</dbReference>
<evidence type="ECO:0000259" key="2">
    <source>
        <dbReference type="Pfam" id="PF09335"/>
    </source>
</evidence>
<dbReference type="GO" id="GO:0005886">
    <property type="term" value="C:plasma membrane"/>
    <property type="evidence" value="ECO:0007669"/>
    <property type="project" value="TreeGrafter"/>
</dbReference>
<reference evidence="3" key="1">
    <citation type="submission" date="2023-03" db="EMBL/GenBank/DDBJ databases">
        <title>Edaphobacter sp.</title>
        <authorList>
            <person name="Huber K.J."/>
            <person name="Papendorf J."/>
            <person name="Pilke C."/>
            <person name="Bunk B."/>
            <person name="Sproeer C."/>
            <person name="Pester M."/>
        </authorList>
    </citation>
    <scope>NUCLEOTIDE SEQUENCE</scope>
    <source>
        <strain evidence="3">DSM 109919</strain>
        <strain evidence="4">DSM 109920</strain>
    </source>
</reference>
<evidence type="ECO:0000313" key="3">
    <source>
        <dbReference type="EMBL" id="XBH10917.1"/>
    </source>
</evidence>
<dbReference type="AlphaFoldDB" id="A0AAU7D0P5"/>
<dbReference type="KEGG" id="epl:P4G45_04120"/>
<evidence type="ECO:0000313" key="4">
    <source>
        <dbReference type="EMBL" id="XBH14344.1"/>
    </source>
</evidence>
<accession>A0AAU7D0P5</accession>
<name>A0AAU7D0P5_9BACT</name>
<sequence>MKSIAGTGVTTAAATEPAKHPLAFLLAAAPQHHSSKFLHLLAGFGIFGIFLVSIVDSSFVPLPVPGVTDIMLVVFAAQKSNWILLVLLATAGSAIGGYLSYQVGHAGGMQFLERHVPARIFKRISGWMEKHAILAIALPAILPPPMPLSPFVLAAGALKMSKKKFLIIFTVSRAARHAFAVWLGIAYGRHVLHLWSRFSAKWATTILIVLWTGILIGCAVALWKLYKTSKTVGAHSAQLADQPNTTN</sequence>
<organism evidence="3">
    <name type="scientific">Edaphobacter paludis</name>
    <dbReference type="NCBI Taxonomy" id="3035702"/>
    <lineage>
        <taxon>Bacteria</taxon>
        <taxon>Pseudomonadati</taxon>
        <taxon>Acidobacteriota</taxon>
        <taxon>Terriglobia</taxon>
        <taxon>Terriglobales</taxon>
        <taxon>Acidobacteriaceae</taxon>
        <taxon>Edaphobacter</taxon>
    </lineage>
</organism>